<accession>A0A916JHH0</accession>
<reference evidence="3" key="1">
    <citation type="submission" date="2021-04" db="EMBL/GenBank/DDBJ databases">
        <authorList>
            <person name="Rodrigo-Torres L."/>
            <person name="Arahal R. D."/>
            <person name="Lucena T."/>
        </authorList>
    </citation>
    <scope>NUCLEOTIDE SEQUENCE</scope>
    <source>
        <strain evidence="3">CECT 9275</strain>
    </source>
</reference>
<organism evidence="3 4">
    <name type="scientific">Dyadobacter helix</name>
    <dbReference type="NCBI Taxonomy" id="2822344"/>
    <lineage>
        <taxon>Bacteria</taxon>
        <taxon>Pseudomonadati</taxon>
        <taxon>Bacteroidota</taxon>
        <taxon>Cytophagia</taxon>
        <taxon>Cytophagales</taxon>
        <taxon>Spirosomataceae</taxon>
        <taxon>Dyadobacter</taxon>
    </lineage>
</organism>
<keyword evidence="4" id="KW-1185">Reference proteome</keyword>
<name>A0A916JHH0_9BACT</name>
<comment type="caution">
    <text evidence="3">The sequence shown here is derived from an EMBL/GenBank/DDBJ whole genome shotgun (WGS) entry which is preliminary data.</text>
</comment>
<dbReference type="Proteomes" id="UP000680038">
    <property type="component" value="Unassembled WGS sequence"/>
</dbReference>
<sequence length="178" mass="19726">MIKSKILLICLSVYCLGVHAQSLKISAKDSEVKFVIKNLGVSTTGQFKDIEGSIEFVTSDLSRSSFNVTVLTNSLDTDNNLRDKHLSKDGYFDTAKYPRMRFISAKVTGKQGNYVMEGNLTIKDITKPITFPFTATRQDNGYIFKGSFDLNRRDFGVGGKSLTMSDKLTVNLSVSALK</sequence>
<dbReference type="InterPro" id="IPR007372">
    <property type="entry name" value="Lipid/polyisoprenoid-bd_YceI"/>
</dbReference>
<keyword evidence="1" id="KW-0732">Signal</keyword>
<dbReference type="PANTHER" id="PTHR34406:SF1">
    <property type="entry name" value="PROTEIN YCEI"/>
    <property type="match status" value="1"/>
</dbReference>
<evidence type="ECO:0000313" key="3">
    <source>
        <dbReference type="EMBL" id="CAG5017436.1"/>
    </source>
</evidence>
<dbReference type="EMBL" id="CAJRAF010000004">
    <property type="protein sequence ID" value="CAG5017436.1"/>
    <property type="molecule type" value="Genomic_DNA"/>
</dbReference>
<dbReference type="Gene3D" id="2.40.128.110">
    <property type="entry name" value="Lipid/polyisoprenoid-binding, YceI-like"/>
    <property type="match status" value="1"/>
</dbReference>
<dbReference type="PANTHER" id="PTHR34406">
    <property type="entry name" value="PROTEIN YCEI"/>
    <property type="match status" value="1"/>
</dbReference>
<dbReference type="Pfam" id="PF04264">
    <property type="entry name" value="YceI"/>
    <property type="match status" value="1"/>
</dbReference>
<dbReference type="SUPFAM" id="SSF101874">
    <property type="entry name" value="YceI-like"/>
    <property type="match status" value="1"/>
</dbReference>
<gene>
    <name evidence="3" type="primary">yceI_6</name>
    <name evidence="3" type="ORF">DYBT9275_05771</name>
</gene>
<evidence type="ECO:0000256" key="1">
    <source>
        <dbReference type="SAM" id="SignalP"/>
    </source>
</evidence>
<dbReference type="RefSeq" id="WP_215242110.1">
    <property type="nucleotide sequence ID" value="NZ_CAJRAF010000004.1"/>
</dbReference>
<dbReference type="AlphaFoldDB" id="A0A916JHH0"/>
<protein>
    <submittedName>
        <fullName evidence="3">Protein YceI</fullName>
    </submittedName>
</protein>
<feature type="signal peptide" evidence="1">
    <location>
        <begin position="1"/>
        <end position="20"/>
    </location>
</feature>
<feature type="chain" id="PRO_5036951146" evidence="1">
    <location>
        <begin position="21"/>
        <end position="178"/>
    </location>
</feature>
<evidence type="ECO:0000259" key="2">
    <source>
        <dbReference type="SMART" id="SM00867"/>
    </source>
</evidence>
<proteinExistence type="predicted"/>
<evidence type="ECO:0000313" key="4">
    <source>
        <dbReference type="Proteomes" id="UP000680038"/>
    </source>
</evidence>
<dbReference type="SMART" id="SM00867">
    <property type="entry name" value="YceI"/>
    <property type="match status" value="1"/>
</dbReference>
<feature type="domain" description="Lipid/polyisoprenoid-binding YceI-like" evidence="2">
    <location>
        <begin position="22"/>
        <end position="177"/>
    </location>
</feature>
<dbReference type="InterPro" id="IPR036761">
    <property type="entry name" value="TTHA0802/YceI-like_sf"/>
</dbReference>